<dbReference type="RefSeq" id="WP_148734794.1">
    <property type="nucleotide sequence ID" value="NZ_VSSB01000002.1"/>
</dbReference>
<gene>
    <name evidence="1" type="ORF">FYC51_16150</name>
</gene>
<sequence length="107" mass="11248">MSATVLTAPVTTDPVPAVGALARSGGTPVVHDRADAAPPAPRGLSIVTAAPGLWRVALIGGPVLGHIELRERDGEERFVARRLLRGGLRSIELGEFWSPTDAAECFR</sequence>
<reference evidence="1 2" key="1">
    <citation type="submission" date="2019-08" db="EMBL/GenBank/DDBJ databases">
        <authorList>
            <person name="Hu J."/>
        </authorList>
    </citation>
    <scope>NUCLEOTIDE SEQUENCE [LARGE SCALE GENOMIC DNA]</scope>
    <source>
        <strain evidence="1 2">NEAU-184</strain>
    </source>
</reference>
<protein>
    <submittedName>
        <fullName evidence="1">Uncharacterized protein</fullName>
    </submittedName>
</protein>
<organism evidence="1 2">
    <name type="scientific">Agromyces mariniharenae</name>
    <dbReference type="NCBI Taxonomy" id="2604423"/>
    <lineage>
        <taxon>Bacteria</taxon>
        <taxon>Bacillati</taxon>
        <taxon>Actinomycetota</taxon>
        <taxon>Actinomycetes</taxon>
        <taxon>Micrococcales</taxon>
        <taxon>Microbacteriaceae</taxon>
        <taxon>Agromyces</taxon>
    </lineage>
</organism>
<evidence type="ECO:0000313" key="1">
    <source>
        <dbReference type="EMBL" id="TYL50695.1"/>
    </source>
</evidence>
<comment type="caution">
    <text evidence="1">The sequence shown here is derived from an EMBL/GenBank/DDBJ whole genome shotgun (WGS) entry which is preliminary data.</text>
</comment>
<evidence type="ECO:0000313" key="2">
    <source>
        <dbReference type="Proteomes" id="UP000325243"/>
    </source>
</evidence>
<dbReference type="AlphaFoldDB" id="A0A5S4V9B6"/>
<dbReference type="Proteomes" id="UP000325243">
    <property type="component" value="Unassembled WGS sequence"/>
</dbReference>
<proteinExistence type="predicted"/>
<keyword evidence="2" id="KW-1185">Reference proteome</keyword>
<accession>A0A5S4V9B6</accession>
<name>A0A5S4V9B6_9MICO</name>
<dbReference type="EMBL" id="VSSB01000002">
    <property type="protein sequence ID" value="TYL50695.1"/>
    <property type="molecule type" value="Genomic_DNA"/>
</dbReference>